<dbReference type="CDD" id="cd06530">
    <property type="entry name" value="S26_SPase_I"/>
    <property type="match status" value="1"/>
</dbReference>
<dbReference type="InterPro" id="IPR019533">
    <property type="entry name" value="Peptidase_S26"/>
</dbReference>
<keyword evidence="2 6" id="KW-0812">Transmembrane</keyword>
<dbReference type="GO" id="GO:0006465">
    <property type="term" value="P:signal peptide processing"/>
    <property type="evidence" value="ECO:0007669"/>
    <property type="project" value="UniProtKB-UniRule"/>
</dbReference>
<accession>A0A7W3JMQ0</accession>
<sequence length="209" mass="22336">MTTTAPTLRRDLRPTPATITVRGAQSPRRQRGRHVARHHTDWQYVGDRAQSVVVGGVAVVAIASALWFVVSALFHLALVIILTGSMAPSMPAGTLIVVQDVRATALQVGDVVTVPRETSSIPVTHRIVSIETDAADGQVRFLTMQGDANARADTEIYRVRDAQRVVFSLPGVGTAIGLLGSPLFVGIGTLIAAIIIAWVMWPTRDDGAE</sequence>
<proteinExistence type="predicted"/>
<evidence type="ECO:0000313" key="9">
    <source>
        <dbReference type="Proteomes" id="UP000526083"/>
    </source>
</evidence>
<dbReference type="PANTHER" id="PTHR10806:SF6">
    <property type="entry name" value="SIGNAL PEPTIDASE COMPLEX CATALYTIC SUBUNIT SEC11"/>
    <property type="match status" value="1"/>
</dbReference>
<dbReference type="Proteomes" id="UP000526083">
    <property type="component" value="Unassembled WGS sequence"/>
</dbReference>
<evidence type="ECO:0000256" key="6">
    <source>
        <dbReference type="SAM" id="Phobius"/>
    </source>
</evidence>
<evidence type="ECO:0000259" key="7">
    <source>
        <dbReference type="Pfam" id="PF10502"/>
    </source>
</evidence>
<dbReference type="SUPFAM" id="SSF51306">
    <property type="entry name" value="LexA/Signal peptidase"/>
    <property type="match status" value="1"/>
</dbReference>
<keyword evidence="4 6" id="KW-0472">Membrane</keyword>
<dbReference type="InterPro" id="IPR036286">
    <property type="entry name" value="LexA/Signal_pep-like_sf"/>
</dbReference>
<comment type="caution">
    <text evidence="8">The sequence shown here is derived from an EMBL/GenBank/DDBJ whole genome shotgun (WGS) entry which is preliminary data.</text>
</comment>
<dbReference type="Pfam" id="PF10502">
    <property type="entry name" value="Peptidase_S26"/>
    <property type="match status" value="1"/>
</dbReference>
<dbReference type="EC" id="3.4.21.89" evidence="5"/>
<evidence type="ECO:0000256" key="1">
    <source>
        <dbReference type="ARBA" id="ARBA00004370"/>
    </source>
</evidence>
<keyword evidence="8" id="KW-0378">Hydrolase</keyword>
<organism evidence="8 9">
    <name type="scientific">Microbacterium halimionae</name>
    <dbReference type="NCBI Taxonomy" id="1526413"/>
    <lineage>
        <taxon>Bacteria</taxon>
        <taxon>Bacillati</taxon>
        <taxon>Actinomycetota</taxon>
        <taxon>Actinomycetes</taxon>
        <taxon>Micrococcales</taxon>
        <taxon>Microbacteriaceae</taxon>
        <taxon>Microbacterium</taxon>
    </lineage>
</organism>
<feature type="domain" description="Peptidase S26" evidence="7">
    <location>
        <begin position="60"/>
        <end position="134"/>
    </location>
</feature>
<dbReference type="GO" id="GO:0016020">
    <property type="term" value="C:membrane"/>
    <property type="evidence" value="ECO:0007669"/>
    <property type="project" value="UniProtKB-SubCell"/>
</dbReference>
<evidence type="ECO:0000256" key="5">
    <source>
        <dbReference type="NCBIfam" id="TIGR02228"/>
    </source>
</evidence>
<dbReference type="NCBIfam" id="TIGR02228">
    <property type="entry name" value="sigpep_I_arch"/>
    <property type="match status" value="1"/>
</dbReference>
<gene>
    <name evidence="8" type="ORF">FHX48_000729</name>
</gene>
<dbReference type="AlphaFoldDB" id="A0A7W3JMQ0"/>
<feature type="transmembrane region" description="Helical" evidence="6">
    <location>
        <begin position="183"/>
        <end position="201"/>
    </location>
</feature>
<evidence type="ECO:0000313" key="8">
    <source>
        <dbReference type="EMBL" id="MBA8815677.1"/>
    </source>
</evidence>
<protein>
    <recommendedName>
        <fullName evidence="5">Signal peptidase I</fullName>
        <ecNumber evidence="5">3.4.21.89</ecNumber>
    </recommendedName>
</protein>
<dbReference type="RefSeq" id="WP_167048653.1">
    <property type="nucleotide sequence ID" value="NZ_JAAOZB010000002.1"/>
</dbReference>
<evidence type="ECO:0000256" key="3">
    <source>
        <dbReference type="ARBA" id="ARBA00022989"/>
    </source>
</evidence>
<dbReference type="GO" id="GO:0004252">
    <property type="term" value="F:serine-type endopeptidase activity"/>
    <property type="evidence" value="ECO:0007669"/>
    <property type="project" value="UniProtKB-UniRule"/>
</dbReference>
<feature type="transmembrane region" description="Helical" evidence="6">
    <location>
        <begin position="52"/>
        <end position="82"/>
    </location>
</feature>
<keyword evidence="9" id="KW-1185">Reference proteome</keyword>
<comment type="subcellular location">
    <subcellularLocation>
        <location evidence="1">Membrane</location>
    </subcellularLocation>
</comment>
<dbReference type="EMBL" id="JACGWY010000001">
    <property type="protein sequence ID" value="MBA8815677.1"/>
    <property type="molecule type" value="Genomic_DNA"/>
</dbReference>
<dbReference type="InterPro" id="IPR001733">
    <property type="entry name" value="Peptidase_S26B"/>
</dbReference>
<name>A0A7W3JMQ0_9MICO</name>
<reference evidence="8 9" key="1">
    <citation type="submission" date="2020-07" db="EMBL/GenBank/DDBJ databases">
        <title>Sequencing the genomes of 1000 actinobacteria strains.</title>
        <authorList>
            <person name="Klenk H.-P."/>
        </authorList>
    </citation>
    <scope>NUCLEOTIDE SEQUENCE [LARGE SCALE GENOMIC DNA]</scope>
    <source>
        <strain evidence="8 9">DSM 27576</strain>
    </source>
</reference>
<dbReference type="PANTHER" id="PTHR10806">
    <property type="entry name" value="SIGNAL PEPTIDASE COMPLEX CATALYTIC SUBUNIT SEC11"/>
    <property type="match status" value="1"/>
</dbReference>
<evidence type="ECO:0000256" key="2">
    <source>
        <dbReference type="ARBA" id="ARBA00022692"/>
    </source>
</evidence>
<keyword evidence="3 6" id="KW-1133">Transmembrane helix</keyword>
<dbReference type="GO" id="GO:0009003">
    <property type="term" value="F:signal peptidase activity"/>
    <property type="evidence" value="ECO:0007669"/>
    <property type="project" value="UniProtKB-EC"/>
</dbReference>
<evidence type="ECO:0000256" key="4">
    <source>
        <dbReference type="ARBA" id="ARBA00023136"/>
    </source>
</evidence>